<dbReference type="SUPFAM" id="SSF55729">
    <property type="entry name" value="Acyl-CoA N-acyltransferases (Nat)"/>
    <property type="match status" value="1"/>
</dbReference>
<accession>A0ABN2GC00</accession>
<dbReference type="PROSITE" id="PS51186">
    <property type="entry name" value="GNAT"/>
    <property type="match status" value="1"/>
</dbReference>
<evidence type="ECO:0000313" key="3">
    <source>
        <dbReference type="Proteomes" id="UP001500596"/>
    </source>
</evidence>
<protein>
    <recommendedName>
        <fullName evidence="1">N-acetyltransferase domain-containing protein</fullName>
    </recommendedName>
</protein>
<dbReference type="InterPro" id="IPR000182">
    <property type="entry name" value="GNAT_dom"/>
</dbReference>
<keyword evidence="3" id="KW-1185">Reference proteome</keyword>
<dbReference type="Proteomes" id="UP001500596">
    <property type="component" value="Unassembled WGS sequence"/>
</dbReference>
<evidence type="ECO:0000313" key="2">
    <source>
        <dbReference type="EMBL" id="GAA1668318.1"/>
    </source>
</evidence>
<dbReference type="Gene3D" id="3.40.630.30">
    <property type="match status" value="1"/>
</dbReference>
<dbReference type="Gene3D" id="3.40.50.11190">
    <property type="match status" value="1"/>
</dbReference>
<evidence type="ECO:0000259" key="1">
    <source>
        <dbReference type="PROSITE" id="PS51186"/>
    </source>
</evidence>
<comment type="caution">
    <text evidence="2">The sequence shown here is derived from an EMBL/GenBank/DDBJ whole genome shotgun (WGS) entry which is preliminary data.</text>
</comment>
<dbReference type="Pfam" id="PF13302">
    <property type="entry name" value="Acetyltransf_3"/>
    <property type="match status" value="1"/>
</dbReference>
<dbReference type="Gene3D" id="3.40.50.2000">
    <property type="entry name" value="Glycogen Phosphorylase B"/>
    <property type="match status" value="1"/>
</dbReference>
<proteinExistence type="predicted"/>
<organism evidence="2 3">
    <name type="scientific">Microbacterium lacus</name>
    <dbReference type="NCBI Taxonomy" id="415217"/>
    <lineage>
        <taxon>Bacteria</taxon>
        <taxon>Bacillati</taxon>
        <taxon>Actinomycetota</taxon>
        <taxon>Actinomycetes</taxon>
        <taxon>Micrococcales</taxon>
        <taxon>Microbacteriaceae</taxon>
        <taxon>Microbacterium</taxon>
    </lineage>
</organism>
<gene>
    <name evidence="2" type="ORF">GCM10009807_10560</name>
</gene>
<name>A0ABN2GC00_9MICO</name>
<dbReference type="CDD" id="cd04301">
    <property type="entry name" value="NAT_SF"/>
    <property type="match status" value="1"/>
</dbReference>
<reference evidence="2 3" key="1">
    <citation type="journal article" date="2019" name="Int. J. Syst. Evol. Microbiol.">
        <title>The Global Catalogue of Microorganisms (GCM) 10K type strain sequencing project: providing services to taxonomists for standard genome sequencing and annotation.</title>
        <authorList>
            <consortium name="The Broad Institute Genomics Platform"/>
            <consortium name="The Broad Institute Genome Sequencing Center for Infectious Disease"/>
            <person name="Wu L."/>
            <person name="Ma J."/>
        </authorList>
    </citation>
    <scope>NUCLEOTIDE SEQUENCE [LARGE SCALE GENOMIC DNA]</scope>
    <source>
        <strain evidence="2 3">JCM 15575</strain>
    </source>
</reference>
<dbReference type="InterPro" id="IPR016181">
    <property type="entry name" value="Acyl_CoA_acyltransferase"/>
</dbReference>
<feature type="domain" description="N-acetyltransferase" evidence="1">
    <location>
        <begin position="338"/>
        <end position="494"/>
    </location>
</feature>
<dbReference type="SUPFAM" id="SSF53756">
    <property type="entry name" value="UDP-Glycosyltransferase/glycogen phosphorylase"/>
    <property type="match status" value="1"/>
</dbReference>
<sequence>MTGRVAPMTAVLLRCDATTGGGLGHLARCVALAQALRTHGVHDIHLSGAVTTELGERMLEPAGLQRHGPIDDPEQLIALAEDVGAGVLHIDHYGPFPGLREAGRARGIVTSTAVDDDFGKRPADVIVDGSPRALVRFDPLYATSSVALGPKNLVMREGLGSARTLREVRPRPHVLVMMGGTDAGGHGPRIASSMAAIPAVGRVGLVADGVAAASPDFQVVARNPDLRSLLEDWDVVVTGAGTTVWELAALQVPMVVVGLVENQRDHYGTLVGSGLAVGLGFLPDGSPLAIHEVAAAMADPLSLTRMAERARGLVDGRGARRVVRTWSEERISRSRVGLRVRPASERDVGRLYAWRNDPATRAASRSQEPVGWSDHVVWFAGAREATDRRVLVVESDGEPIATTRFDRRDADEWEFSITLAPEARGRGWAKAVVAESVAEFRSRSSSTALLLADVRTSNDASNAVFQSLGWRPGTPGAGWMRWSLSGSEVREDPT</sequence>
<dbReference type="EMBL" id="BAAAPK010000001">
    <property type="protein sequence ID" value="GAA1668318.1"/>
    <property type="molecule type" value="Genomic_DNA"/>
</dbReference>